<sequence length="644" mass="70961">MSTPTPVMPDHPRLRPLGIHEVTLDPGFWGDRQQLNAEEIIPHVEHWLERLGWAGNFDLAVTGGLPEGRSGREFADSEVYKLLEGMAWELGRRPNPEMEERFARLSRRVASAQEADGYLSTAFGRPGQRPRYSDLEWGHELYCYGHLIQAGVARLRTYGEDLLVRTAVAAADHVCREFGDEGDTRVCGHPEIETALAELARATGRPKYLQQAKKFVERRGHGNLGKIFLGQEYFQDDTPVRAAEILRGHAVRALYLSAGAVDVAMDTDDDGLLTAAAQQVRRTLARRTYITGGMGAQHEGESFGADFALPPDRSYSETCAGIASVQLNHRLLLATGDPLHADAVERTLFNVVAAAVAEDGHSFFYTNTLHQREAGRRPPAGEASPRAASGMRAPWFDVSCCPTNLTRTLASLAAYVATADDQGLQIHQYAQGTITTELHGEPLRLLVETDYPHHGNIQVRVEQAPQAWTLSMRIPSWADGARAWITGEAPQMVEPGMFELPRPLRAGETVTLDLPVAPRWSWADPRVDAVRGHVAVECGPLVMALESPDVAAAAPDAVEAADADVATVRADPRHPLTLTEGQVMLPVRRHRNSESQWPFPARRPQEPDDETPLAHVPMIPYHRRANRGPSTMRVWIPEVPAAIQ</sequence>
<dbReference type="GO" id="GO:0005975">
    <property type="term" value="P:carbohydrate metabolic process"/>
    <property type="evidence" value="ECO:0007669"/>
    <property type="project" value="InterPro"/>
</dbReference>
<dbReference type="SUPFAM" id="SSF48208">
    <property type="entry name" value="Six-hairpin glycosidases"/>
    <property type="match status" value="1"/>
</dbReference>
<dbReference type="Pfam" id="PF20737">
    <property type="entry name" value="Glyco_hydro127C"/>
    <property type="match status" value="1"/>
</dbReference>
<dbReference type="InterPro" id="IPR012878">
    <property type="entry name" value="Beta-AFase-like_GH127_cat"/>
</dbReference>
<evidence type="ECO:0000259" key="4">
    <source>
        <dbReference type="Pfam" id="PF20737"/>
    </source>
</evidence>
<feature type="region of interest" description="Disordered" evidence="1">
    <location>
        <begin position="591"/>
        <end position="614"/>
    </location>
</feature>
<feature type="domain" description="Non-reducing end beta-L-arabinofuranosidase-like GH127 C-terminal" evidence="4">
    <location>
        <begin position="519"/>
        <end position="637"/>
    </location>
</feature>
<dbReference type="InterPro" id="IPR049046">
    <property type="entry name" value="Beta-AFase-like_GH127_middle"/>
</dbReference>
<dbReference type="Pfam" id="PF20736">
    <property type="entry name" value="Glyco_hydro127M"/>
    <property type="match status" value="1"/>
</dbReference>
<dbReference type="InterPro" id="IPR049049">
    <property type="entry name" value="Beta-AFase-like_GH127_C"/>
</dbReference>
<dbReference type="PANTHER" id="PTHR43465:SF2">
    <property type="entry name" value="DUF1680 DOMAIN PROTEIN (AFU_ORTHOLOGUE AFUA_1G08910)"/>
    <property type="match status" value="1"/>
</dbReference>
<dbReference type="Proteomes" id="UP000535437">
    <property type="component" value="Unassembled WGS sequence"/>
</dbReference>
<dbReference type="Pfam" id="PF07944">
    <property type="entry name" value="Beta-AFase-like_GH127_cat"/>
    <property type="match status" value="1"/>
</dbReference>
<protein>
    <recommendedName>
        <fullName evidence="7">Glycoside hydrolase family 127 protein</fullName>
    </recommendedName>
</protein>
<name>A0A7Z0GK97_9MICC</name>
<gene>
    <name evidence="5" type="ORF">HNR09_000385</name>
</gene>
<proteinExistence type="predicted"/>
<dbReference type="InterPro" id="IPR008928">
    <property type="entry name" value="6-hairpin_glycosidase_sf"/>
</dbReference>
<dbReference type="InterPro" id="IPR049174">
    <property type="entry name" value="Beta-AFase-like"/>
</dbReference>
<dbReference type="RefSeq" id="WP_179540516.1">
    <property type="nucleotide sequence ID" value="NZ_BAAALL010000009.1"/>
</dbReference>
<dbReference type="PANTHER" id="PTHR43465">
    <property type="entry name" value="DUF1680 DOMAIN PROTEIN (AFU_ORTHOLOGUE AFUA_1G08910)"/>
    <property type="match status" value="1"/>
</dbReference>
<comment type="caution">
    <text evidence="5">The sequence shown here is derived from an EMBL/GenBank/DDBJ whole genome shotgun (WGS) entry which is preliminary data.</text>
</comment>
<evidence type="ECO:0000313" key="6">
    <source>
        <dbReference type="Proteomes" id="UP000535437"/>
    </source>
</evidence>
<keyword evidence="6" id="KW-1185">Reference proteome</keyword>
<evidence type="ECO:0000259" key="2">
    <source>
        <dbReference type="Pfam" id="PF07944"/>
    </source>
</evidence>
<evidence type="ECO:0008006" key="7">
    <source>
        <dbReference type="Google" id="ProtNLM"/>
    </source>
</evidence>
<feature type="domain" description="Non-reducing end beta-L-arabinofuranosidase-like GH127 middle" evidence="3">
    <location>
        <begin position="424"/>
        <end position="515"/>
    </location>
</feature>
<dbReference type="EMBL" id="JACCFY010000001">
    <property type="protein sequence ID" value="NYJ76974.1"/>
    <property type="molecule type" value="Genomic_DNA"/>
</dbReference>
<evidence type="ECO:0000259" key="3">
    <source>
        <dbReference type="Pfam" id="PF20736"/>
    </source>
</evidence>
<evidence type="ECO:0000313" key="5">
    <source>
        <dbReference type="EMBL" id="NYJ76974.1"/>
    </source>
</evidence>
<feature type="domain" description="Non-reducing end beta-L-arabinofuranosidase-like GH127 catalytic" evidence="2">
    <location>
        <begin position="21"/>
        <end position="413"/>
    </location>
</feature>
<organism evidence="5 6">
    <name type="scientific">Nesterenkonia xinjiangensis</name>
    <dbReference type="NCBI Taxonomy" id="225327"/>
    <lineage>
        <taxon>Bacteria</taxon>
        <taxon>Bacillati</taxon>
        <taxon>Actinomycetota</taxon>
        <taxon>Actinomycetes</taxon>
        <taxon>Micrococcales</taxon>
        <taxon>Micrococcaceae</taxon>
        <taxon>Nesterenkonia</taxon>
    </lineage>
</organism>
<dbReference type="AlphaFoldDB" id="A0A7Z0GK97"/>
<evidence type="ECO:0000256" key="1">
    <source>
        <dbReference type="SAM" id="MobiDB-lite"/>
    </source>
</evidence>
<reference evidence="5 6" key="1">
    <citation type="submission" date="2020-07" db="EMBL/GenBank/DDBJ databases">
        <title>Sequencing the genomes of 1000 actinobacteria strains.</title>
        <authorList>
            <person name="Klenk H.-P."/>
        </authorList>
    </citation>
    <scope>NUCLEOTIDE SEQUENCE [LARGE SCALE GENOMIC DNA]</scope>
    <source>
        <strain evidence="5 6">DSM 15475</strain>
    </source>
</reference>
<accession>A0A7Z0GK97</accession>